<keyword evidence="4" id="KW-0560">Oxidoreductase</keyword>
<accession>A0A165UE10</accession>
<dbReference type="PIRSF" id="PIRSF000126">
    <property type="entry name" value="11-beta-HSD1"/>
    <property type="match status" value="1"/>
</dbReference>
<dbReference type="InterPro" id="IPR036291">
    <property type="entry name" value="NAD(P)-bd_dom_sf"/>
</dbReference>
<dbReference type="Gene3D" id="3.40.50.720">
    <property type="entry name" value="NAD(P)-binding Rossmann-like Domain"/>
    <property type="match status" value="1"/>
</dbReference>
<dbReference type="InParanoid" id="A0A165UE10"/>
<dbReference type="STRING" id="1314782.A0A165UE10"/>
<evidence type="ECO:0000256" key="2">
    <source>
        <dbReference type="ARBA" id="ARBA00006484"/>
    </source>
</evidence>
<dbReference type="PRINTS" id="PR00080">
    <property type="entry name" value="SDRFAMILY"/>
</dbReference>
<protein>
    <submittedName>
        <fullName evidence="6">NAD(P)-binding protein</fullName>
    </submittedName>
</protein>
<evidence type="ECO:0000256" key="3">
    <source>
        <dbReference type="ARBA" id="ARBA00022857"/>
    </source>
</evidence>
<dbReference type="Proteomes" id="UP000076761">
    <property type="component" value="Unassembled WGS sequence"/>
</dbReference>
<evidence type="ECO:0000256" key="5">
    <source>
        <dbReference type="RuleBase" id="RU000363"/>
    </source>
</evidence>
<dbReference type="InterPro" id="IPR020904">
    <property type="entry name" value="Sc_DH/Rdtase_CS"/>
</dbReference>
<evidence type="ECO:0000256" key="4">
    <source>
        <dbReference type="ARBA" id="ARBA00023002"/>
    </source>
</evidence>
<dbReference type="PRINTS" id="PR00081">
    <property type="entry name" value="GDHRDH"/>
</dbReference>
<gene>
    <name evidence="6" type="ORF">NEOLEDRAFT_950830</name>
</gene>
<comment type="subcellular location">
    <subcellularLocation>
        <location evidence="1">Endoplasmic reticulum</location>
    </subcellularLocation>
</comment>
<dbReference type="CDD" id="cd05356">
    <property type="entry name" value="17beta-HSD1_like_SDR_c"/>
    <property type="match status" value="1"/>
</dbReference>
<dbReference type="GO" id="GO:0016491">
    <property type="term" value="F:oxidoreductase activity"/>
    <property type="evidence" value="ECO:0007669"/>
    <property type="project" value="UniProtKB-KW"/>
</dbReference>
<dbReference type="PROSITE" id="PS00061">
    <property type="entry name" value="ADH_SHORT"/>
    <property type="match status" value="1"/>
</dbReference>
<dbReference type="PANTHER" id="PTHR43899:SF13">
    <property type="entry name" value="RH59310P"/>
    <property type="match status" value="1"/>
</dbReference>
<dbReference type="PANTHER" id="PTHR43899">
    <property type="entry name" value="RH59310P"/>
    <property type="match status" value="1"/>
</dbReference>
<dbReference type="GO" id="GO:0005783">
    <property type="term" value="C:endoplasmic reticulum"/>
    <property type="evidence" value="ECO:0007669"/>
    <property type="project" value="UniProtKB-SubCell"/>
</dbReference>
<dbReference type="AlphaFoldDB" id="A0A165UE10"/>
<dbReference type="InterPro" id="IPR002347">
    <property type="entry name" value="SDR_fam"/>
</dbReference>
<dbReference type="InterPro" id="IPR051019">
    <property type="entry name" value="VLCFA-Steroid_DH"/>
</dbReference>
<dbReference type="Pfam" id="PF00106">
    <property type="entry name" value="adh_short"/>
    <property type="match status" value="1"/>
</dbReference>
<dbReference type="SUPFAM" id="SSF51735">
    <property type="entry name" value="NAD(P)-binding Rossmann-fold domains"/>
    <property type="match status" value="1"/>
</dbReference>
<reference evidence="6 7" key="1">
    <citation type="journal article" date="2016" name="Mol. Biol. Evol.">
        <title>Comparative Genomics of Early-Diverging Mushroom-Forming Fungi Provides Insights into the Origins of Lignocellulose Decay Capabilities.</title>
        <authorList>
            <person name="Nagy L.G."/>
            <person name="Riley R."/>
            <person name="Tritt A."/>
            <person name="Adam C."/>
            <person name="Daum C."/>
            <person name="Floudas D."/>
            <person name="Sun H."/>
            <person name="Yadav J.S."/>
            <person name="Pangilinan J."/>
            <person name="Larsson K.H."/>
            <person name="Matsuura K."/>
            <person name="Barry K."/>
            <person name="Labutti K."/>
            <person name="Kuo R."/>
            <person name="Ohm R.A."/>
            <person name="Bhattacharya S.S."/>
            <person name="Shirouzu T."/>
            <person name="Yoshinaga Y."/>
            <person name="Martin F.M."/>
            <person name="Grigoriev I.V."/>
            <person name="Hibbett D.S."/>
        </authorList>
    </citation>
    <scope>NUCLEOTIDE SEQUENCE [LARGE SCALE GENOMIC DNA]</scope>
    <source>
        <strain evidence="6 7">HHB14362 ss-1</strain>
    </source>
</reference>
<comment type="similarity">
    <text evidence="2 5">Belongs to the short-chain dehydrogenases/reductases (SDR) family.</text>
</comment>
<evidence type="ECO:0000256" key="1">
    <source>
        <dbReference type="ARBA" id="ARBA00004240"/>
    </source>
</evidence>
<organism evidence="6 7">
    <name type="scientific">Neolentinus lepideus HHB14362 ss-1</name>
    <dbReference type="NCBI Taxonomy" id="1314782"/>
    <lineage>
        <taxon>Eukaryota</taxon>
        <taxon>Fungi</taxon>
        <taxon>Dikarya</taxon>
        <taxon>Basidiomycota</taxon>
        <taxon>Agaricomycotina</taxon>
        <taxon>Agaricomycetes</taxon>
        <taxon>Gloeophyllales</taxon>
        <taxon>Gloeophyllaceae</taxon>
        <taxon>Neolentinus</taxon>
    </lineage>
</organism>
<name>A0A165UE10_9AGAM</name>
<dbReference type="EMBL" id="KV425559">
    <property type="protein sequence ID" value="KZT28012.1"/>
    <property type="molecule type" value="Genomic_DNA"/>
</dbReference>
<evidence type="ECO:0000313" key="7">
    <source>
        <dbReference type="Proteomes" id="UP000076761"/>
    </source>
</evidence>
<evidence type="ECO:0000313" key="6">
    <source>
        <dbReference type="EMBL" id="KZT28012.1"/>
    </source>
</evidence>
<dbReference type="OrthoDB" id="47007at2759"/>
<proteinExistence type="inferred from homology"/>
<keyword evidence="7" id="KW-1185">Reference proteome</keyword>
<keyword evidence="3" id="KW-0521">NADP</keyword>
<sequence>MLWRLWASSSGINHFQHGEESWALVTGASDGIGKSVCQAFAQKGFNVVLHGRNQEKLNGVKEELQAAWPDRKFEIVVADATQGSLASEVASAVKGKHVTILVNNAGYTSTLIEPLVAQDPDVLQRGVDIGCTWLTQLTRAMLPQLIENKPSAVVNIGSFVAAHPPPFLAVYAGTKGYTRAFSQALRTEMRLTGHKDVDIQYHESHSVATKANGSPVSTAAPDPDTMARSIVVAIGQRKGFIVPYWSHELTNWFLWIMPESWVQKMSGSILQTKRTDLKKAD</sequence>